<dbReference type="KEGG" id="lcal:ATTO_03120"/>
<dbReference type="InterPro" id="IPR029058">
    <property type="entry name" value="AB_hydrolase_fold"/>
</dbReference>
<proteinExistence type="predicted"/>
<dbReference type="PANTHER" id="PTHR23025">
    <property type="entry name" value="TRIACYLGLYCEROL LIPASE"/>
    <property type="match status" value="1"/>
</dbReference>
<reference evidence="2" key="1">
    <citation type="submission" date="2021-11" db="EMBL/GenBank/DDBJ databases">
        <title>Complete genome sequence of Atopobiaceae bacterium TOC12.</title>
        <authorList>
            <person name="Morinaga K."/>
            <person name="Kusada H."/>
            <person name="Tamaki H."/>
        </authorList>
    </citation>
    <scope>NUCLEOTIDE SEQUENCE</scope>
    <source>
        <strain evidence="2">TOC12</strain>
    </source>
</reference>
<gene>
    <name evidence="2" type="ORF">ATTO_03120</name>
</gene>
<dbReference type="InterPro" id="IPR013094">
    <property type="entry name" value="AB_hydrolase_3"/>
</dbReference>
<protein>
    <submittedName>
        <fullName evidence="2">Esterase</fullName>
    </submittedName>
</protein>
<dbReference type="PANTHER" id="PTHR23025:SF4">
    <property type="entry name" value="ALPHA_BETA HYDROLASE FOLD-3 DOMAIN-CONTAINING PROTEIN"/>
    <property type="match status" value="1"/>
</dbReference>
<name>A0AAU9D047_9ACTN</name>
<dbReference type="Proteomes" id="UP001431186">
    <property type="component" value="Chromosome"/>
</dbReference>
<evidence type="ECO:0000313" key="3">
    <source>
        <dbReference type="Proteomes" id="UP001431186"/>
    </source>
</evidence>
<dbReference type="GO" id="GO:0004806">
    <property type="term" value="F:triacylglycerol lipase activity"/>
    <property type="evidence" value="ECO:0007669"/>
    <property type="project" value="TreeGrafter"/>
</dbReference>
<evidence type="ECO:0000313" key="2">
    <source>
        <dbReference type="EMBL" id="BDC90440.1"/>
    </source>
</evidence>
<dbReference type="Gene3D" id="3.40.50.1820">
    <property type="entry name" value="alpha/beta hydrolase"/>
    <property type="match status" value="1"/>
</dbReference>
<dbReference type="GO" id="GO:0004771">
    <property type="term" value="F:sterol ester esterase activity"/>
    <property type="evidence" value="ECO:0007669"/>
    <property type="project" value="TreeGrafter"/>
</dbReference>
<dbReference type="EMBL" id="AP025285">
    <property type="protein sequence ID" value="BDC90440.1"/>
    <property type="molecule type" value="Genomic_DNA"/>
</dbReference>
<sequence length="364" mass="39864">MSEASLGKNQICQKIRAPGAPLEKAVVMLEKARLAAIKAYTRHKPDVVEGYEAIRAFEDAASKVEAPNLRIREDSLTVRATDGYEIPCRTFTPLDISLSLKEGATVEEDWEGTVVFFHGGGWVTGQVDLYADFCKDAALALKRRIVSVDYRLAPESRFPVPAEDCYAVTKAVMEGQVFSDVVPDHVVLMGDSAGGNLAAAVALMARDRGEFSPKTAIFYYPVLNNDYGPSAPFASVAENGHDYILTAEDLQEYLMLYSEHPDDLQCPYLAPWLEGDLTGLPRTLILSAELCPLRDEDEAFAKRLSDAGTPAACYRMRDAMHGYLLYPTSAETTKISLGICRSFLDGEALTQGTDSTWLEILGIA</sequence>
<dbReference type="SUPFAM" id="SSF53474">
    <property type="entry name" value="alpha/beta-Hydrolases"/>
    <property type="match status" value="1"/>
</dbReference>
<dbReference type="Pfam" id="PF07859">
    <property type="entry name" value="Abhydrolase_3"/>
    <property type="match status" value="1"/>
</dbReference>
<accession>A0AAU9D047</accession>
<evidence type="ECO:0000259" key="1">
    <source>
        <dbReference type="Pfam" id="PF07859"/>
    </source>
</evidence>
<dbReference type="AlphaFoldDB" id="A0AAU9D047"/>
<dbReference type="GO" id="GO:0005829">
    <property type="term" value="C:cytosol"/>
    <property type="evidence" value="ECO:0007669"/>
    <property type="project" value="TreeGrafter"/>
</dbReference>
<feature type="domain" description="Alpha/beta hydrolase fold-3" evidence="1">
    <location>
        <begin position="114"/>
        <end position="324"/>
    </location>
</feature>
<keyword evidence="3" id="KW-1185">Reference proteome</keyword>
<organism evidence="2 3">
    <name type="scientific">Leptogranulimonas caecicola</name>
    <dbReference type="NCBI Taxonomy" id="2894156"/>
    <lineage>
        <taxon>Bacteria</taxon>
        <taxon>Bacillati</taxon>
        <taxon>Actinomycetota</taxon>
        <taxon>Coriobacteriia</taxon>
        <taxon>Coriobacteriales</taxon>
        <taxon>Kribbibacteriaceae</taxon>
        <taxon>Leptogranulimonas</taxon>
    </lineage>
</organism>
<dbReference type="GO" id="GO:0019433">
    <property type="term" value="P:triglyceride catabolic process"/>
    <property type="evidence" value="ECO:0007669"/>
    <property type="project" value="TreeGrafter"/>
</dbReference>